<sequence length="488" mass="55933">MNFNKIHLLIPLILFSYLLMMNIQSTQIEENDGSYVIDVGSRTDMVRDVKLTGPEERISEPLKETYGNEKINFRNFTDRFVYFQLKETEINSASRIKVQIRFKDDLPKGSIFKLGAHSAPQWNYKWNLLYDPFQRQLEEEYDKIYSDNNISIYSLNEDTPKFSNVKDFFEVLQPENTIAIQPSISSFPGAEELPENYNSTNTTLNTTLRGKHTFLTYVHGNELSVDIEKQDLNWYNGTDDMVIKIVSTTGEAVKSATIPDDGDITDHRGLKATQRSHIKVNGLNDGTYKIVIDTNDDTLIKKLQVSSDKLVVENNVFAYAPTKLFFSTENDQTVDLMTLHNDGLQTIEVSSGNSTYNIPIDKIAVTQNGQIKSAGGMQKMNIPCGDLQIESNMYYSFTETSYFNPMKCRVAPVNNDFYWLEKNNVDYVMVKNQSIKSENGWIIAETEWEITDLYIKNNMLDFSTNIEQSDDSSKISVPVDWIKIKLEE</sequence>
<name>A0A150ISA9_9EURY</name>
<comment type="caution">
    <text evidence="1">The sequence shown here is derived from an EMBL/GenBank/DDBJ whole genome shotgun (WGS) entry which is preliminary data.</text>
</comment>
<evidence type="ECO:0000313" key="1">
    <source>
        <dbReference type="EMBL" id="KYC47877.1"/>
    </source>
</evidence>
<dbReference type="EMBL" id="LNGC01000141">
    <property type="protein sequence ID" value="KYC47877.1"/>
    <property type="molecule type" value="Genomic_DNA"/>
</dbReference>
<proteinExistence type="predicted"/>
<accession>A0A150ISA9</accession>
<organism evidence="1 2">
    <name type="scientific">Candidatus Methanofastidiosum methylothiophilum</name>
    <dbReference type="NCBI Taxonomy" id="1705564"/>
    <lineage>
        <taxon>Archaea</taxon>
        <taxon>Methanobacteriati</taxon>
        <taxon>Methanobacteriota</taxon>
        <taxon>Stenosarchaea group</taxon>
        <taxon>Candidatus Methanofastidiosia</taxon>
        <taxon>Candidatus Methanofastidiosales</taxon>
        <taxon>Candidatus Methanofastidiosaceae</taxon>
        <taxon>Candidatus Methanofastidiosum</taxon>
    </lineage>
</organism>
<evidence type="ECO:0000313" key="2">
    <source>
        <dbReference type="Proteomes" id="UP000075398"/>
    </source>
</evidence>
<protein>
    <submittedName>
        <fullName evidence="1">Uncharacterized protein</fullName>
    </submittedName>
</protein>
<gene>
    <name evidence="1" type="ORF">AMQ22_01915</name>
</gene>
<dbReference type="Proteomes" id="UP000075398">
    <property type="component" value="Unassembled WGS sequence"/>
</dbReference>
<dbReference type="AlphaFoldDB" id="A0A150ISA9"/>
<reference evidence="1 2" key="1">
    <citation type="journal article" date="2016" name="ISME J.">
        <title>Chasing the elusive Euryarchaeota class WSA2: genomes reveal a uniquely fastidious methyl-reducing methanogen.</title>
        <authorList>
            <person name="Nobu M.K."/>
            <person name="Narihiro T."/>
            <person name="Kuroda K."/>
            <person name="Mei R."/>
            <person name="Liu W.T."/>
        </authorList>
    </citation>
    <scope>NUCLEOTIDE SEQUENCE [LARGE SCALE GENOMIC DNA]</scope>
    <source>
        <strain evidence="1">U1lsi0528_Bin055</strain>
    </source>
</reference>